<feature type="modified residue" description="4-aspartylphosphate" evidence="2">
    <location>
        <position position="54"/>
    </location>
</feature>
<dbReference type="SMART" id="SM00850">
    <property type="entry name" value="LytTR"/>
    <property type="match status" value="1"/>
</dbReference>
<dbReference type="InterPro" id="IPR011006">
    <property type="entry name" value="CheY-like_superfamily"/>
</dbReference>
<dbReference type="EMBL" id="VMHM01000004">
    <property type="protein sequence ID" value="TSK04183.1"/>
    <property type="molecule type" value="Genomic_DNA"/>
</dbReference>
<evidence type="ECO:0000259" key="3">
    <source>
        <dbReference type="PROSITE" id="PS50110"/>
    </source>
</evidence>
<proteinExistence type="predicted"/>
<evidence type="ECO:0000313" key="5">
    <source>
        <dbReference type="EMBL" id="TSK04183.1"/>
    </source>
</evidence>
<dbReference type="RefSeq" id="WP_065738764.1">
    <property type="nucleotide sequence ID" value="NZ_CAMLBV010000005.1"/>
</dbReference>
<comment type="caution">
    <text evidence="5">The sequence shown here is derived from an EMBL/GenBank/DDBJ whole genome shotgun (WGS) entry which is preliminary data.</text>
</comment>
<dbReference type="SMART" id="SM00448">
    <property type="entry name" value="REC"/>
    <property type="match status" value="1"/>
</dbReference>
<dbReference type="OrthoDB" id="236568at2"/>
<reference evidence="5 6" key="1">
    <citation type="submission" date="2019-07" db="EMBL/GenBank/DDBJ databases">
        <title>Gilliamella genomes.</title>
        <authorList>
            <person name="Zheng H."/>
        </authorList>
    </citation>
    <scope>NUCLEOTIDE SEQUENCE [LARGE SCALE GENOMIC DNA]</scope>
    <source>
        <strain evidence="5 6">W8127</strain>
    </source>
</reference>
<dbReference type="CDD" id="cd17532">
    <property type="entry name" value="REC_LytTR_AlgR-like"/>
    <property type="match status" value="1"/>
</dbReference>
<feature type="domain" description="Response regulatory" evidence="3">
    <location>
        <begin position="3"/>
        <end position="116"/>
    </location>
</feature>
<evidence type="ECO:0000313" key="6">
    <source>
        <dbReference type="Proteomes" id="UP000319483"/>
    </source>
</evidence>
<protein>
    <submittedName>
        <fullName evidence="5">Two-component system response regulator BtsR</fullName>
    </submittedName>
</protein>
<dbReference type="InterPro" id="IPR007492">
    <property type="entry name" value="LytTR_DNA-bd_dom"/>
</dbReference>
<keyword evidence="2" id="KW-0597">Phosphoprotein</keyword>
<evidence type="ECO:0000256" key="2">
    <source>
        <dbReference type="PROSITE-ProRule" id="PRU00169"/>
    </source>
</evidence>
<organism evidence="5 6">
    <name type="scientific">Gilliamella apicola</name>
    <dbReference type="NCBI Taxonomy" id="1196095"/>
    <lineage>
        <taxon>Bacteria</taxon>
        <taxon>Pseudomonadati</taxon>
        <taxon>Pseudomonadota</taxon>
        <taxon>Gammaproteobacteria</taxon>
        <taxon>Orbales</taxon>
        <taxon>Orbaceae</taxon>
        <taxon>Gilliamella</taxon>
    </lineage>
</organism>
<dbReference type="Gene3D" id="2.40.50.1020">
    <property type="entry name" value="LytTr DNA-binding domain"/>
    <property type="match status" value="1"/>
</dbReference>
<dbReference type="FunFam" id="3.40.50.2300:FF:000051">
    <property type="entry name" value="Two-component response regulator yehT"/>
    <property type="match status" value="1"/>
</dbReference>
<dbReference type="InterPro" id="IPR046947">
    <property type="entry name" value="LytR-like"/>
</dbReference>
<dbReference type="PROSITE" id="PS50110">
    <property type="entry name" value="RESPONSE_REGULATORY"/>
    <property type="match status" value="1"/>
</dbReference>
<dbReference type="FunFam" id="2.40.50.1020:FF:000001">
    <property type="entry name" value="Two-component response regulator yehT"/>
    <property type="match status" value="1"/>
</dbReference>
<name>A0A1B9JLT7_9GAMM</name>
<evidence type="ECO:0000256" key="1">
    <source>
        <dbReference type="ARBA" id="ARBA00023012"/>
    </source>
</evidence>
<sequence length="239" mass="27867">MLKVIIVDDELPARENLRCLLETDPEISIIAECNNAMEAIREIHRLQPDVVFLDIQMPKINGFEMLSMLDPQTKPRIVFLTAYGEFAIKAFEEQAFDYLLKPVEQERLNKTLYRLHHQCLLGNTNQLKEVNQGLKYIPCVGHNRIYLLNLEDVFYVSSKISGIYVFNQSNNEYFTELTLKTLEDKTPLIRCHRQYLVNLKKLKEIRFNDAGGVDVIFINDISVPVSRRYLKFLKEKLGL</sequence>
<gene>
    <name evidence="5" type="primary">yehT</name>
    <name evidence="5" type="ORF">FPQ15_04175</name>
</gene>
<accession>A0A1B9JLT7</accession>
<feature type="domain" description="HTH LytTR-type" evidence="4">
    <location>
        <begin position="137"/>
        <end position="239"/>
    </location>
</feature>
<dbReference type="Gene3D" id="3.40.50.2300">
    <property type="match status" value="1"/>
</dbReference>
<dbReference type="NCBIfam" id="NF008677">
    <property type="entry name" value="PRK11697.1"/>
    <property type="match status" value="1"/>
</dbReference>
<dbReference type="Proteomes" id="UP000319483">
    <property type="component" value="Unassembled WGS sequence"/>
</dbReference>
<dbReference type="PROSITE" id="PS50930">
    <property type="entry name" value="HTH_LYTTR"/>
    <property type="match status" value="1"/>
</dbReference>
<evidence type="ECO:0000259" key="4">
    <source>
        <dbReference type="PROSITE" id="PS50930"/>
    </source>
</evidence>
<dbReference type="Pfam" id="PF00072">
    <property type="entry name" value="Response_reg"/>
    <property type="match status" value="1"/>
</dbReference>
<dbReference type="PANTHER" id="PTHR37299">
    <property type="entry name" value="TRANSCRIPTIONAL REGULATOR-RELATED"/>
    <property type="match status" value="1"/>
</dbReference>
<dbReference type="GO" id="GO:0003677">
    <property type="term" value="F:DNA binding"/>
    <property type="evidence" value="ECO:0007669"/>
    <property type="project" value="InterPro"/>
</dbReference>
<dbReference type="PANTHER" id="PTHR37299:SF1">
    <property type="entry name" value="STAGE 0 SPORULATION PROTEIN A HOMOLOG"/>
    <property type="match status" value="1"/>
</dbReference>
<dbReference type="AlphaFoldDB" id="A0A1B9JLT7"/>
<dbReference type="Pfam" id="PF04397">
    <property type="entry name" value="LytTR"/>
    <property type="match status" value="1"/>
</dbReference>
<dbReference type="GO" id="GO:0000156">
    <property type="term" value="F:phosphorelay response regulator activity"/>
    <property type="evidence" value="ECO:0007669"/>
    <property type="project" value="InterPro"/>
</dbReference>
<dbReference type="InterPro" id="IPR001789">
    <property type="entry name" value="Sig_transdc_resp-reg_receiver"/>
</dbReference>
<keyword evidence="1" id="KW-0902">Two-component regulatory system</keyword>
<dbReference type="SUPFAM" id="SSF52172">
    <property type="entry name" value="CheY-like"/>
    <property type="match status" value="1"/>
</dbReference>